<feature type="compositionally biased region" description="Polar residues" evidence="6">
    <location>
        <begin position="290"/>
        <end position="304"/>
    </location>
</feature>
<evidence type="ECO:0000256" key="6">
    <source>
        <dbReference type="SAM" id="MobiDB-lite"/>
    </source>
</evidence>
<dbReference type="SUPFAM" id="SSF57903">
    <property type="entry name" value="FYVE/PHD zinc finger"/>
    <property type="match status" value="1"/>
</dbReference>
<proteinExistence type="predicted"/>
<evidence type="ECO:0000256" key="2">
    <source>
        <dbReference type="ARBA" id="ARBA00022723"/>
    </source>
</evidence>
<feature type="compositionally biased region" description="Polar residues" evidence="6">
    <location>
        <begin position="154"/>
        <end position="170"/>
    </location>
</feature>
<evidence type="ECO:0000313" key="8">
    <source>
        <dbReference type="EMBL" id="PFX29182.1"/>
    </source>
</evidence>
<keyword evidence="4" id="KW-0862">Zinc</keyword>
<evidence type="ECO:0000313" key="9">
    <source>
        <dbReference type="Proteomes" id="UP000225706"/>
    </source>
</evidence>
<keyword evidence="2" id="KW-0479">Metal-binding</keyword>
<dbReference type="PANTHER" id="PTHR15464">
    <property type="entry name" value="TRANSCRIPTION FACTOR 19"/>
    <property type="match status" value="1"/>
</dbReference>
<dbReference type="GO" id="GO:0010468">
    <property type="term" value="P:regulation of gene expression"/>
    <property type="evidence" value="ECO:0007669"/>
    <property type="project" value="InterPro"/>
</dbReference>
<dbReference type="Proteomes" id="UP000225706">
    <property type="component" value="Unassembled WGS sequence"/>
</dbReference>
<organism evidence="8 9">
    <name type="scientific">Stylophora pistillata</name>
    <name type="common">Smooth cauliflower coral</name>
    <dbReference type="NCBI Taxonomy" id="50429"/>
    <lineage>
        <taxon>Eukaryota</taxon>
        <taxon>Metazoa</taxon>
        <taxon>Cnidaria</taxon>
        <taxon>Anthozoa</taxon>
        <taxon>Hexacorallia</taxon>
        <taxon>Scleractinia</taxon>
        <taxon>Astrocoeniina</taxon>
        <taxon>Pocilloporidae</taxon>
        <taxon>Stylophora</taxon>
    </lineage>
</organism>
<dbReference type="Pfam" id="PF00498">
    <property type="entry name" value="FHA"/>
    <property type="match status" value="1"/>
</dbReference>
<dbReference type="OrthoDB" id="5961910at2759"/>
<dbReference type="PANTHER" id="PTHR15464:SF1">
    <property type="entry name" value="TRANSCRIPTION FACTOR 19"/>
    <property type="match status" value="1"/>
</dbReference>
<gene>
    <name evidence="8" type="primary">TCF19</name>
    <name evidence="8" type="ORF">AWC38_SpisGene6125</name>
</gene>
<dbReference type="InterPro" id="IPR008984">
    <property type="entry name" value="SMAD_FHA_dom_sf"/>
</dbReference>
<dbReference type="STRING" id="50429.A0A2B4SL10"/>
<feature type="compositionally biased region" description="Basic residues" evidence="6">
    <location>
        <begin position="320"/>
        <end position="335"/>
    </location>
</feature>
<dbReference type="GO" id="GO:0005634">
    <property type="term" value="C:nucleus"/>
    <property type="evidence" value="ECO:0007669"/>
    <property type="project" value="UniProtKB-SubCell"/>
</dbReference>
<comment type="subcellular location">
    <subcellularLocation>
        <location evidence="1">Nucleus</location>
    </subcellularLocation>
</comment>
<dbReference type="Gene3D" id="3.30.40.10">
    <property type="entry name" value="Zinc/RING finger domain, C3HC4 (zinc finger)"/>
    <property type="match status" value="1"/>
</dbReference>
<evidence type="ECO:0000256" key="5">
    <source>
        <dbReference type="ARBA" id="ARBA00023242"/>
    </source>
</evidence>
<dbReference type="AlphaFoldDB" id="A0A2B4SL10"/>
<sequence>MPLVDSSEAGDRSSFRLRRIGIPATYPGIGDTFKINKEITVVGRNPSTSDIFLDSKKNKVMISRLHARIITEKDSTGKQTFSISDTSLNGTYVNDIKIADTCNLSPGDTVTFGHLKGAVLTPGDLAQQPQSEFSFKFEKYPATPPKKKQRTSEEMNSSPEFQIKTPSPQNRPKPVSIKTPLLPAAHIPDLSTFHTPGTPGYLTSSCSTNNCRLSSPILGNSKWQQNHASENSDSDESNDDLRVYAAAAGDALEDSDEEIFSIRLPESPESYEKPGTFSHCANKQTVMNSYTAKKIPQPSQQNITEGRKRSYSEEQSPLRVAKKSRPRKHTWTHKKNSQESIISSEGDEDEDNLLYNSCASVDCIHPHKRDKLVDWVQCDDCDDWYHVKCTGLTLESVRPKSAKFHCGCA</sequence>
<dbReference type="InterPro" id="IPR000253">
    <property type="entry name" value="FHA_dom"/>
</dbReference>
<keyword evidence="3" id="KW-0863">Zinc-finger</keyword>
<dbReference type="InterPro" id="IPR042803">
    <property type="entry name" value="TCF19"/>
</dbReference>
<keyword evidence="5" id="KW-0539">Nucleus</keyword>
<evidence type="ECO:0000256" key="4">
    <source>
        <dbReference type="ARBA" id="ARBA00022833"/>
    </source>
</evidence>
<keyword evidence="9" id="KW-1185">Reference proteome</keyword>
<dbReference type="InterPro" id="IPR011011">
    <property type="entry name" value="Znf_FYVE_PHD"/>
</dbReference>
<evidence type="ECO:0000256" key="3">
    <source>
        <dbReference type="ARBA" id="ARBA00022771"/>
    </source>
</evidence>
<feature type="domain" description="FHA" evidence="7">
    <location>
        <begin position="40"/>
        <end position="98"/>
    </location>
</feature>
<protein>
    <submittedName>
        <fullName evidence="8">Transcription factor 19</fullName>
    </submittedName>
</protein>
<dbReference type="PROSITE" id="PS50006">
    <property type="entry name" value="FHA_DOMAIN"/>
    <property type="match status" value="1"/>
</dbReference>
<dbReference type="SMART" id="SM00240">
    <property type="entry name" value="FHA"/>
    <property type="match status" value="1"/>
</dbReference>
<dbReference type="SUPFAM" id="SSF49879">
    <property type="entry name" value="SMAD/FHA domain"/>
    <property type="match status" value="1"/>
</dbReference>
<accession>A0A2B4SL10</accession>
<name>A0A2B4SL10_STYPI</name>
<dbReference type="InterPro" id="IPR019787">
    <property type="entry name" value="Znf_PHD-finger"/>
</dbReference>
<evidence type="ECO:0000256" key="1">
    <source>
        <dbReference type="ARBA" id="ARBA00004123"/>
    </source>
</evidence>
<dbReference type="Gene3D" id="2.60.200.20">
    <property type="match status" value="1"/>
</dbReference>
<evidence type="ECO:0000259" key="7">
    <source>
        <dbReference type="PROSITE" id="PS50006"/>
    </source>
</evidence>
<feature type="region of interest" description="Disordered" evidence="6">
    <location>
        <begin position="134"/>
        <end position="177"/>
    </location>
</feature>
<comment type="caution">
    <text evidence="8">The sequence shown here is derived from an EMBL/GenBank/DDBJ whole genome shotgun (WGS) entry which is preliminary data.</text>
</comment>
<dbReference type="Pfam" id="PF00628">
    <property type="entry name" value="PHD"/>
    <property type="match status" value="1"/>
</dbReference>
<dbReference type="EMBL" id="LSMT01000070">
    <property type="protein sequence ID" value="PFX29182.1"/>
    <property type="molecule type" value="Genomic_DNA"/>
</dbReference>
<reference evidence="9" key="1">
    <citation type="journal article" date="2017" name="bioRxiv">
        <title>Comparative analysis of the genomes of Stylophora pistillata and Acropora digitifera provides evidence for extensive differences between species of corals.</title>
        <authorList>
            <person name="Voolstra C.R."/>
            <person name="Li Y."/>
            <person name="Liew Y.J."/>
            <person name="Baumgarten S."/>
            <person name="Zoccola D."/>
            <person name="Flot J.-F."/>
            <person name="Tambutte S."/>
            <person name="Allemand D."/>
            <person name="Aranda M."/>
        </authorList>
    </citation>
    <scope>NUCLEOTIDE SEQUENCE [LARGE SCALE GENOMIC DNA]</scope>
</reference>
<feature type="region of interest" description="Disordered" evidence="6">
    <location>
        <begin position="290"/>
        <end position="346"/>
    </location>
</feature>
<dbReference type="GO" id="GO:0008270">
    <property type="term" value="F:zinc ion binding"/>
    <property type="evidence" value="ECO:0007669"/>
    <property type="project" value="UniProtKB-KW"/>
</dbReference>
<dbReference type="InterPro" id="IPR013083">
    <property type="entry name" value="Znf_RING/FYVE/PHD"/>
</dbReference>